<dbReference type="InterPro" id="IPR000436">
    <property type="entry name" value="Sushi_SCR_CCP_dom"/>
</dbReference>
<dbReference type="GO" id="GO:0005615">
    <property type="term" value="C:extracellular space"/>
    <property type="evidence" value="ECO:0007669"/>
    <property type="project" value="TreeGrafter"/>
</dbReference>
<evidence type="ECO:0000256" key="3">
    <source>
        <dbReference type="ARBA" id="ARBA00022737"/>
    </source>
</evidence>
<gene>
    <name evidence="9" type="ORF">PECUL_23A011546</name>
</gene>
<dbReference type="GO" id="GO:0006508">
    <property type="term" value="P:proteolysis"/>
    <property type="evidence" value="ECO:0007669"/>
    <property type="project" value="TreeGrafter"/>
</dbReference>
<keyword evidence="6" id="KW-0768">Sushi</keyword>
<dbReference type="CDD" id="cd00033">
    <property type="entry name" value="CCP"/>
    <property type="match status" value="3"/>
</dbReference>
<dbReference type="Gene3D" id="3.40.390.10">
    <property type="entry name" value="Collagenase (Catalytic Domain)"/>
    <property type="match status" value="1"/>
</dbReference>
<dbReference type="SUPFAM" id="SSF57535">
    <property type="entry name" value="Complement control module/SCR domain"/>
    <property type="match status" value="4"/>
</dbReference>
<dbReference type="EMBL" id="OW240920">
    <property type="protein sequence ID" value="CAH2315900.1"/>
    <property type="molecule type" value="Genomic_DNA"/>
</dbReference>
<feature type="chain" id="PRO_5041959052" evidence="7">
    <location>
        <begin position="21"/>
        <end position="1522"/>
    </location>
</feature>
<evidence type="ECO:0000256" key="5">
    <source>
        <dbReference type="ARBA" id="ARBA00023180"/>
    </source>
</evidence>
<evidence type="ECO:0000256" key="7">
    <source>
        <dbReference type="SAM" id="SignalP"/>
    </source>
</evidence>
<dbReference type="Pfam" id="PF00084">
    <property type="entry name" value="Sushi"/>
    <property type="match status" value="2"/>
</dbReference>
<evidence type="ECO:0000259" key="8">
    <source>
        <dbReference type="PROSITE" id="PS50923"/>
    </source>
</evidence>
<dbReference type="CDD" id="cd04275">
    <property type="entry name" value="ZnMc_pappalysin_like"/>
    <property type="match status" value="1"/>
</dbReference>
<proteinExistence type="inferred from homology"/>
<comment type="similarity">
    <text evidence="1">Belongs to the peptidase M43B family.</text>
</comment>
<evidence type="ECO:0000313" key="10">
    <source>
        <dbReference type="Proteomes" id="UP001295444"/>
    </source>
</evidence>
<dbReference type="PROSITE" id="PS50923">
    <property type="entry name" value="SUSHI"/>
    <property type="match status" value="2"/>
</dbReference>
<keyword evidence="10" id="KW-1185">Reference proteome</keyword>
<dbReference type="GO" id="GO:0007166">
    <property type="term" value="P:cell surface receptor signaling pathway"/>
    <property type="evidence" value="ECO:0007669"/>
    <property type="project" value="TreeGrafter"/>
</dbReference>
<dbReference type="FunFam" id="2.10.70.10:FF:000068">
    <property type="entry name" value="Pappalysin 1"/>
    <property type="match status" value="1"/>
</dbReference>
<evidence type="ECO:0000256" key="1">
    <source>
        <dbReference type="ARBA" id="ARBA00008721"/>
    </source>
</evidence>
<feature type="disulfide bond" evidence="6">
    <location>
        <begin position="1421"/>
        <end position="1464"/>
    </location>
</feature>
<keyword evidence="2 7" id="KW-0732">Signal</keyword>
<dbReference type="InterPro" id="IPR024079">
    <property type="entry name" value="MetalloPept_cat_dom_sf"/>
</dbReference>
<dbReference type="InterPro" id="IPR043543">
    <property type="entry name" value="PAPPA/PAPPA2"/>
</dbReference>
<dbReference type="InterPro" id="IPR000800">
    <property type="entry name" value="Notch_dom"/>
</dbReference>
<evidence type="ECO:0000256" key="6">
    <source>
        <dbReference type="PROSITE-ProRule" id="PRU00302"/>
    </source>
</evidence>
<keyword evidence="5" id="KW-0325">Glycoprotein</keyword>
<dbReference type="InterPro" id="IPR008754">
    <property type="entry name" value="Peptidase_M43"/>
</dbReference>
<dbReference type="Pfam" id="PF25900">
    <property type="entry name" value="PAPPA"/>
    <property type="match status" value="1"/>
</dbReference>
<evidence type="ECO:0000313" key="9">
    <source>
        <dbReference type="EMBL" id="CAH2315900.1"/>
    </source>
</evidence>
<dbReference type="InterPro" id="IPR006558">
    <property type="entry name" value="LamG-like"/>
</dbReference>
<dbReference type="Pfam" id="PF05572">
    <property type="entry name" value="Peptidase_M43"/>
    <property type="match status" value="1"/>
</dbReference>
<feature type="domain" description="Sushi" evidence="8">
    <location>
        <begin position="1289"/>
        <end position="1350"/>
    </location>
</feature>
<dbReference type="InterPro" id="IPR011936">
    <property type="entry name" value="Myxo_disulph_rpt"/>
</dbReference>
<dbReference type="SMART" id="SM00560">
    <property type="entry name" value="LamGL"/>
    <property type="match status" value="1"/>
</dbReference>
<dbReference type="SMART" id="SM00032">
    <property type="entry name" value="CCP"/>
    <property type="match status" value="4"/>
</dbReference>
<dbReference type="FunFam" id="2.10.70.10:FF:000061">
    <property type="entry name" value="Pappalysin 1"/>
    <property type="match status" value="1"/>
</dbReference>
<dbReference type="PANTHER" id="PTHR46130">
    <property type="entry name" value="LAMGL DOMAIN-CONTAINING PROTEIN"/>
    <property type="match status" value="1"/>
</dbReference>
<keyword evidence="3" id="KW-0677">Repeat</keyword>
<sequence length="1522" mass="170535">MLLWSLLLPFGLLCATLASASVCGMDENSQGFRRSVRKPRSLRNIPGGSCATSLARGKRSLGLLEQLRIPLRRKQKATEVADYLVPGKAVYFTGHRDQLRLKAGNELPREMFTVQVWLKAEGGQKSPAVIAGLYDKCSYTSDDRGWVLGIEAMSDQGTKDPRYFFALKTDRARKVTSISANRSYLPNMWVHLAVTYSGNMTKLYVNGAQVATSSEQVGDIFSSLTRKCKVLMIGGNAYNHNFRGYLEQFNLWKTARTQKEIMGDMGQASHELISSLPQLVLQEKFENVKNSWYPMKNGTYPHTETIYHHTSLLDTNLEYPQCGETLCDNLGVIATYNKIEGFRQPKVVRYRVVNVFDNNHQNPTVTKDQIELQHQKLNEAFSQYNITWELDVLERNDSFLRHRLILTNCDISKIGDVNCDPECNHVLTGFDGGDCRHPGSHVLSKKKQNGVCDMDCNNESFLFDGGDCCNPNVTDVTQTCFDPQSPHRAYLDINEMKNHLNLSGSAQLNIFFANSSEEELAGVATWPWDKMALTHLGGIVMNPSFYGIPGHTHTVIHEIGHSLGLYHIFRGISEIQSCSDPCMETEPSFETGDLCYDTNPTPKHKTCGDPGPVNDTCGFQKFVNTPFKNFMSYADDDCTDSFTPNQVARMHCYLDLVYQSWQPISKPLPVPIAPQIVEHTSNSVTMEWFPAINGQFYEREVGTLCHLCADGKVLVQYASHASSPVPCGPSGHWSPREAVGHPDVEQPCETSVRTWSPNSGANQDTVPPACPEPHGCYLQLNFSHPVIPQSLFIWVTYVNTEWDTSGAVVDVKLLMVNGKELSLGSQNIFCDVPLTIKLDNKSVNEEVCAIQIYTKDNQLEIDAAMITSASNSSLCAECKLINYKVLRDPPIEEIFTALAGDNQIRHLWWNLPRETSSCPSERDVKTGNVYKYKVVTVYTSGESEPTPELIYHHGNGYCGDGVIQKELGEECDDKNKMSGDGCSLFCKQELSFHCIDEPSRCYFHDGDGICEEFEKMTSLKDCGIYTPKGFLDQWASNVSVSHYSVHHCPAHVVTGKPAVTQVCQTKVVEINEAISQHAWFPCTVSSRGVSFWLKAYFAQPVVVAAVIIHLLSDGTYYNVNKPETINVQLIDAKEQLHDMGVYIISCRNNPLVISVMHDLTQPFYHSHAVLISFTSRWIAISGVALRSFYDFDFLAISSCQRGEIYSADKQGCVHYSCETTECQELVIENALLNCKSGHHSGHQCKVACHTGYIFQVQREEEPLKAQSESHIIITCRNGKWNKQVTCEPVDCGFPDKSHIHPASFHCPKGTTYGKQCTFQCQPPAQFRGTNNILNCMEDGLWSFPEAFCELLCLAPPSFPNAILQTKRCLSGGHRVGSVCKFKCKLGYHIADPFKKTKKKAFKSQCTENGSWQHSECVPVMCEPPHPKFRGLYQCTNDFHFNSVCTILCEEINNQSDFGNNIIHCRRDGTWSGNFHLCKTTYGQCAPPQIVNSTLKVDCSEGYEIGIAQSNDWYRLLCNLKLF</sequence>
<reference evidence="9" key="1">
    <citation type="submission" date="2022-03" db="EMBL/GenBank/DDBJ databases">
        <authorList>
            <person name="Alioto T."/>
            <person name="Alioto T."/>
            <person name="Gomez Garrido J."/>
        </authorList>
    </citation>
    <scope>NUCLEOTIDE SEQUENCE</scope>
</reference>
<dbReference type="InterPro" id="IPR013320">
    <property type="entry name" value="ConA-like_dom_sf"/>
</dbReference>
<dbReference type="Proteomes" id="UP001295444">
    <property type="component" value="Chromosome 09"/>
</dbReference>
<dbReference type="Gene3D" id="2.10.70.10">
    <property type="entry name" value="Complement Module, domain 1"/>
    <property type="match status" value="4"/>
</dbReference>
<dbReference type="FunFam" id="2.10.70.10:FF:000057">
    <property type="entry name" value="Pappalysin 1"/>
    <property type="match status" value="1"/>
</dbReference>
<organism evidence="9 10">
    <name type="scientific">Pelobates cultripes</name>
    <name type="common">Western spadefoot toad</name>
    <dbReference type="NCBI Taxonomy" id="61616"/>
    <lineage>
        <taxon>Eukaryota</taxon>
        <taxon>Metazoa</taxon>
        <taxon>Chordata</taxon>
        <taxon>Craniata</taxon>
        <taxon>Vertebrata</taxon>
        <taxon>Euteleostomi</taxon>
        <taxon>Amphibia</taxon>
        <taxon>Batrachia</taxon>
        <taxon>Anura</taxon>
        <taxon>Pelobatoidea</taxon>
        <taxon>Pelobatidae</taxon>
        <taxon>Pelobates</taxon>
    </lineage>
</organism>
<dbReference type="Gene3D" id="4.10.470.20">
    <property type="match status" value="1"/>
</dbReference>
<dbReference type="InterPro" id="IPR035976">
    <property type="entry name" value="Sushi/SCR/CCP_sf"/>
</dbReference>
<dbReference type="GO" id="GO:0004222">
    <property type="term" value="F:metalloendopeptidase activity"/>
    <property type="evidence" value="ECO:0007669"/>
    <property type="project" value="TreeGrafter"/>
</dbReference>
<dbReference type="Pfam" id="PF13385">
    <property type="entry name" value="Laminin_G_3"/>
    <property type="match status" value="1"/>
</dbReference>
<comment type="caution">
    <text evidence="6">Lacks conserved residue(s) required for the propagation of feature annotation.</text>
</comment>
<feature type="signal peptide" evidence="7">
    <location>
        <begin position="1"/>
        <end position="20"/>
    </location>
</feature>
<accession>A0AAD1T352</accession>
<dbReference type="FunFam" id="3.40.390.10:FF:000026">
    <property type="entry name" value="Pappalysin 1"/>
    <property type="match status" value="1"/>
</dbReference>
<dbReference type="SUPFAM" id="SSF55486">
    <property type="entry name" value="Metalloproteases ('zincins'), catalytic domain"/>
    <property type="match status" value="2"/>
</dbReference>
<name>A0AAD1T352_PELCU</name>
<evidence type="ECO:0000256" key="2">
    <source>
        <dbReference type="ARBA" id="ARBA00022729"/>
    </source>
</evidence>
<dbReference type="NCBIfam" id="TIGR02232">
    <property type="entry name" value="myxo_disulf_rpt"/>
    <property type="match status" value="1"/>
</dbReference>
<dbReference type="FunFam" id="2.60.120.200:FF:000097">
    <property type="entry name" value="Pappalysin 1"/>
    <property type="match status" value="1"/>
</dbReference>
<feature type="domain" description="Sushi" evidence="8">
    <location>
        <begin position="1419"/>
        <end position="1479"/>
    </location>
</feature>
<dbReference type="Gene3D" id="2.60.120.200">
    <property type="match status" value="1"/>
</dbReference>
<dbReference type="InterPro" id="IPR058897">
    <property type="entry name" value="PAPPA_SD_C"/>
</dbReference>
<dbReference type="SUPFAM" id="SSF49899">
    <property type="entry name" value="Concanavalin A-like lectins/glucanases"/>
    <property type="match status" value="1"/>
</dbReference>
<protein>
    <submittedName>
        <fullName evidence="9">Pappalysin-1, partial</fullName>
    </submittedName>
</protein>
<evidence type="ECO:0000256" key="4">
    <source>
        <dbReference type="ARBA" id="ARBA00023157"/>
    </source>
</evidence>
<dbReference type="SMART" id="SM00004">
    <property type="entry name" value="NL"/>
    <property type="match status" value="2"/>
</dbReference>
<keyword evidence="4 6" id="KW-1015">Disulfide bond</keyword>
<dbReference type="PANTHER" id="PTHR46130:SF2">
    <property type="entry name" value="PAPPALYSIN-1"/>
    <property type="match status" value="1"/>
</dbReference>